<sequence length="267" mass="28739">MLVAPRSVESPPAACKMVTADGTPLVETCVLLPAEFALKVETQPRVASFLHLLPQLAPRSHLSRPLLDHLGPPPFPPVPPHLGPLAPALNPLGAPLNRLTAPPAEDCIQVCATRHLPPHTRYLPFSGTVRTDNLPLVPCLAPMDLIPTPTILSSPPLESPIHLTHINKHSSPSSLSRATFILGGAKTSPSLCYEKRKNTTRGTHPQTPTATLPLTLRSLPKTLREAVNPATPDQGNERKKNIFILREMFPLLLHSNLAPSSSFSSSS</sequence>
<dbReference type="Proteomes" id="UP000324222">
    <property type="component" value="Unassembled WGS sequence"/>
</dbReference>
<comment type="caution">
    <text evidence="1">The sequence shown here is derived from an EMBL/GenBank/DDBJ whole genome shotgun (WGS) entry which is preliminary data.</text>
</comment>
<evidence type="ECO:0000313" key="2">
    <source>
        <dbReference type="Proteomes" id="UP000324222"/>
    </source>
</evidence>
<gene>
    <name evidence="1" type="ORF">E2C01_061523</name>
</gene>
<proteinExistence type="predicted"/>
<accession>A0A5B7HEL6</accession>
<protein>
    <submittedName>
        <fullName evidence="1">Uncharacterized protein</fullName>
    </submittedName>
</protein>
<keyword evidence="2" id="KW-1185">Reference proteome</keyword>
<organism evidence="1 2">
    <name type="scientific">Portunus trituberculatus</name>
    <name type="common">Swimming crab</name>
    <name type="synonym">Neptunus trituberculatus</name>
    <dbReference type="NCBI Taxonomy" id="210409"/>
    <lineage>
        <taxon>Eukaryota</taxon>
        <taxon>Metazoa</taxon>
        <taxon>Ecdysozoa</taxon>
        <taxon>Arthropoda</taxon>
        <taxon>Crustacea</taxon>
        <taxon>Multicrustacea</taxon>
        <taxon>Malacostraca</taxon>
        <taxon>Eumalacostraca</taxon>
        <taxon>Eucarida</taxon>
        <taxon>Decapoda</taxon>
        <taxon>Pleocyemata</taxon>
        <taxon>Brachyura</taxon>
        <taxon>Eubrachyura</taxon>
        <taxon>Portunoidea</taxon>
        <taxon>Portunidae</taxon>
        <taxon>Portuninae</taxon>
        <taxon>Portunus</taxon>
    </lineage>
</organism>
<reference evidence="1 2" key="1">
    <citation type="submission" date="2019-05" db="EMBL/GenBank/DDBJ databases">
        <title>Another draft genome of Portunus trituberculatus and its Hox gene families provides insights of decapod evolution.</title>
        <authorList>
            <person name="Jeong J.-H."/>
            <person name="Song I."/>
            <person name="Kim S."/>
            <person name="Choi T."/>
            <person name="Kim D."/>
            <person name="Ryu S."/>
            <person name="Kim W."/>
        </authorList>
    </citation>
    <scope>NUCLEOTIDE SEQUENCE [LARGE SCALE GENOMIC DNA]</scope>
    <source>
        <tissue evidence="1">Muscle</tissue>
    </source>
</reference>
<evidence type="ECO:0000313" key="1">
    <source>
        <dbReference type="EMBL" id="MPC67348.1"/>
    </source>
</evidence>
<dbReference type="OrthoDB" id="10409511at2759"/>
<dbReference type="EMBL" id="VSRR010026125">
    <property type="protein sequence ID" value="MPC67348.1"/>
    <property type="molecule type" value="Genomic_DNA"/>
</dbReference>
<dbReference type="AlphaFoldDB" id="A0A5B7HEL6"/>
<name>A0A5B7HEL6_PORTR</name>